<dbReference type="EMBL" id="MU842916">
    <property type="protein sequence ID" value="KAK2026346.1"/>
    <property type="molecule type" value="Genomic_DNA"/>
</dbReference>
<accession>A0AAD9HDJ0</accession>
<organism evidence="2 3">
    <name type="scientific">Colletotrichum zoysiae</name>
    <dbReference type="NCBI Taxonomy" id="1216348"/>
    <lineage>
        <taxon>Eukaryota</taxon>
        <taxon>Fungi</taxon>
        <taxon>Dikarya</taxon>
        <taxon>Ascomycota</taxon>
        <taxon>Pezizomycotina</taxon>
        <taxon>Sordariomycetes</taxon>
        <taxon>Hypocreomycetidae</taxon>
        <taxon>Glomerellales</taxon>
        <taxon>Glomerellaceae</taxon>
        <taxon>Colletotrichum</taxon>
        <taxon>Colletotrichum graminicola species complex</taxon>
    </lineage>
</organism>
<evidence type="ECO:0000313" key="2">
    <source>
        <dbReference type="EMBL" id="KAK2026346.1"/>
    </source>
</evidence>
<evidence type="ECO:0000313" key="3">
    <source>
        <dbReference type="Proteomes" id="UP001232148"/>
    </source>
</evidence>
<sequence length="138" mass="15428">MSAISKTTKEEKKKKTPTVPRPSPGAPANRGSPSATHHRRRLPQSPEEEEEEEEDKRRCRSIPADGRRSKSHTGRSIHPSIHHPSIRHPGFCFSRGQGFPLQRDFLSPLPSNLYLFFVPPTVPPMPVAAKLTASVTMF</sequence>
<gene>
    <name evidence="2" type="ORF">LX32DRAFT_22101</name>
</gene>
<dbReference type="AlphaFoldDB" id="A0AAD9HDJ0"/>
<keyword evidence="3" id="KW-1185">Reference proteome</keyword>
<feature type="compositionally biased region" description="Basic residues" evidence="1">
    <location>
        <begin position="69"/>
        <end position="86"/>
    </location>
</feature>
<proteinExistence type="predicted"/>
<reference evidence="2" key="1">
    <citation type="submission" date="2021-06" db="EMBL/GenBank/DDBJ databases">
        <title>Comparative genomics, transcriptomics and evolutionary studies reveal genomic signatures of adaptation to plant cell wall in hemibiotrophic fungi.</title>
        <authorList>
            <consortium name="DOE Joint Genome Institute"/>
            <person name="Baroncelli R."/>
            <person name="Diaz J.F."/>
            <person name="Benocci T."/>
            <person name="Peng M."/>
            <person name="Battaglia E."/>
            <person name="Haridas S."/>
            <person name="Andreopoulos W."/>
            <person name="Labutti K."/>
            <person name="Pangilinan J."/>
            <person name="Floch G.L."/>
            <person name="Makela M.R."/>
            <person name="Henrissat B."/>
            <person name="Grigoriev I.V."/>
            <person name="Crouch J.A."/>
            <person name="De Vries R.P."/>
            <person name="Sukno S.A."/>
            <person name="Thon M.R."/>
        </authorList>
    </citation>
    <scope>NUCLEOTIDE SEQUENCE</scope>
    <source>
        <strain evidence="2">MAFF235873</strain>
    </source>
</reference>
<comment type="caution">
    <text evidence="2">The sequence shown here is derived from an EMBL/GenBank/DDBJ whole genome shotgun (WGS) entry which is preliminary data.</text>
</comment>
<dbReference type="Proteomes" id="UP001232148">
    <property type="component" value="Unassembled WGS sequence"/>
</dbReference>
<feature type="region of interest" description="Disordered" evidence="1">
    <location>
        <begin position="1"/>
        <end position="93"/>
    </location>
</feature>
<name>A0AAD9HDJ0_9PEZI</name>
<evidence type="ECO:0000256" key="1">
    <source>
        <dbReference type="SAM" id="MobiDB-lite"/>
    </source>
</evidence>
<protein>
    <submittedName>
        <fullName evidence="2">Uncharacterized protein</fullName>
    </submittedName>
</protein>